<evidence type="ECO:0000313" key="2">
    <source>
        <dbReference type="EMBL" id="PZN75586.1"/>
    </source>
</evidence>
<comment type="caution">
    <text evidence="2">The sequence shown here is derived from an EMBL/GenBank/DDBJ whole genome shotgun (WGS) entry which is preliminary data.</text>
</comment>
<reference evidence="2 3" key="1">
    <citation type="journal article" date="2018" name="Aquat. Microb. Ecol.">
        <title>Gammaproteobacterial methanotrophs dominate.</title>
        <authorList>
            <person name="Rissanen A.J."/>
            <person name="Saarenheimo J."/>
            <person name="Tiirola M."/>
            <person name="Peura S."/>
            <person name="Aalto S.L."/>
            <person name="Karvinen A."/>
            <person name="Nykanen H."/>
        </authorList>
    </citation>
    <scope>NUCLEOTIDE SEQUENCE [LARGE SCALE GENOMIC DNA]</scope>
    <source>
        <strain evidence="2">AMbin10</strain>
    </source>
</reference>
<protein>
    <submittedName>
        <fullName evidence="2">Uncharacterized protein</fullName>
    </submittedName>
</protein>
<sequence>MWKYLLALSLIATLAPGVTHADKKAATKAATPPPVPTLKFEGPLNKLDSKVANLLGEDKQKVIRQAAEAAVLSDYCAAIDLDQNKFKQEFDALSADGIKRTLAEQRDLDNKVAMNFGVYVGLFVAEGTDRLAEFCGIAENALKEQKPISRFWIATNQNSNPTKP</sequence>
<name>A0A2W4QX56_9GAMM</name>
<dbReference type="AlphaFoldDB" id="A0A2W4QX56"/>
<feature type="signal peptide" evidence="1">
    <location>
        <begin position="1"/>
        <end position="21"/>
    </location>
</feature>
<dbReference type="Proteomes" id="UP000249396">
    <property type="component" value="Unassembled WGS sequence"/>
</dbReference>
<feature type="chain" id="PRO_5015991567" evidence="1">
    <location>
        <begin position="22"/>
        <end position="164"/>
    </location>
</feature>
<proteinExistence type="predicted"/>
<keyword evidence="1" id="KW-0732">Signal</keyword>
<accession>A0A2W4QX56</accession>
<evidence type="ECO:0000313" key="3">
    <source>
        <dbReference type="Proteomes" id="UP000249396"/>
    </source>
</evidence>
<evidence type="ECO:0000256" key="1">
    <source>
        <dbReference type="SAM" id="SignalP"/>
    </source>
</evidence>
<organism evidence="2 3">
    <name type="scientific">Candidatus Methylumidiphilus alinenensis</name>
    <dbReference type="NCBI Taxonomy" id="2202197"/>
    <lineage>
        <taxon>Bacteria</taxon>
        <taxon>Pseudomonadati</taxon>
        <taxon>Pseudomonadota</taxon>
        <taxon>Gammaproteobacteria</taxon>
        <taxon>Methylococcales</taxon>
        <taxon>Candidatus Methylumidiphilus</taxon>
    </lineage>
</organism>
<gene>
    <name evidence="2" type="ORF">DM484_18430</name>
</gene>
<dbReference type="EMBL" id="QJPH01000382">
    <property type="protein sequence ID" value="PZN75586.1"/>
    <property type="molecule type" value="Genomic_DNA"/>
</dbReference>